<evidence type="ECO:0000259" key="1">
    <source>
        <dbReference type="Pfam" id="PF00534"/>
    </source>
</evidence>
<evidence type="ECO:0000313" key="3">
    <source>
        <dbReference type="Proteomes" id="UP000408482"/>
    </source>
</evidence>
<dbReference type="EC" id="2.4.1.250" evidence="2"/>
<protein>
    <submittedName>
        <fullName evidence="2">D-inositol-3-phosphate glycosyltransferase</fullName>
        <ecNumber evidence="2">2.4.1.250</ecNumber>
    </submittedName>
</protein>
<dbReference type="SUPFAM" id="SSF53756">
    <property type="entry name" value="UDP-Glycosyltransferase/glycogen phosphorylase"/>
    <property type="match status" value="1"/>
</dbReference>
<dbReference type="Gene3D" id="3.40.50.2000">
    <property type="entry name" value="Glycogen Phosphorylase B"/>
    <property type="match status" value="2"/>
</dbReference>
<dbReference type="CDD" id="cd03801">
    <property type="entry name" value="GT4_PimA-like"/>
    <property type="match status" value="1"/>
</dbReference>
<dbReference type="Pfam" id="PF00534">
    <property type="entry name" value="Glycos_transf_1"/>
    <property type="match status" value="1"/>
</dbReference>
<dbReference type="GO" id="GO:0102710">
    <property type="term" value="F:D-inositol-3-phosphate glycosyltransferase activity"/>
    <property type="evidence" value="ECO:0007669"/>
    <property type="project" value="UniProtKB-EC"/>
</dbReference>
<accession>A0A564W5S6</accession>
<dbReference type="InterPro" id="IPR001296">
    <property type="entry name" value="Glyco_trans_1"/>
</dbReference>
<reference evidence="2 3" key="1">
    <citation type="submission" date="2019-07" db="EMBL/GenBank/DDBJ databases">
        <authorList>
            <person name="Hibberd C M."/>
            <person name="Gehrig L. J."/>
            <person name="Chang H.-W."/>
            <person name="Venkatesh S."/>
        </authorList>
    </citation>
    <scope>NUCLEOTIDE SEQUENCE [LARGE SCALE GENOMIC DNA]</scope>
    <source>
        <strain evidence="2">Blautia_luti_SSTS_Bg7063</strain>
    </source>
</reference>
<name>A0A564W5S6_9FIRM</name>
<dbReference type="PANTHER" id="PTHR12526">
    <property type="entry name" value="GLYCOSYLTRANSFERASE"/>
    <property type="match status" value="1"/>
</dbReference>
<feature type="domain" description="Glycosyl transferase family 1" evidence="1">
    <location>
        <begin position="192"/>
        <end position="343"/>
    </location>
</feature>
<dbReference type="AlphaFoldDB" id="A0A564W5S6"/>
<dbReference type="RefSeq" id="WP_144094685.1">
    <property type="nucleotide sequence ID" value="NZ_CABHNW010000139.1"/>
</dbReference>
<dbReference type="EMBL" id="CABHNW010000139">
    <property type="protein sequence ID" value="VUX40165.1"/>
    <property type="molecule type" value="Genomic_DNA"/>
</dbReference>
<keyword evidence="2" id="KW-0808">Transferase</keyword>
<keyword evidence="2" id="KW-0328">Glycosyltransferase</keyword>
<gene>
    <name evidence="2" type="primary">mshA_1</name>
    <name evidence="2" type="ORF">RSSSTS7063_00766</name>
</gene>
<proteinExistence type="predicted"/>
<organism evidence="2 3">
    <name type="scientific">Blautia luti</name>
    <dbReference type="NCBI Taxonomy" id="89014"/>
    <lineage>
        <taxon>Bacteria</taxon>
        <taxon>Bacillati</taxon>
        <taxon>Bacillota</taxon>
        <taxon>Clostridia</taxon>
        <taxon>Lachnospirales</taxon>
        <taxon>Lachnospiraceae</taxon>
        <taxon>Blautia</taxon>
    </lineage>
</organism>
<keyword evidence="3" id="KW-1185">Reference proteome</keyword>
<evidence type="ECO:0000313" key="2">
    <source>
        <dbReference type="EMBL" id="VUX40165.1"/>
    </source>
</evidence>
<dbReference type="Proteomes" id="UP000408482">
    <property type="component" value="Unassembled WGS sequence"/>
</dbReference>
<sequence length="366" mass="42056">MKKIVLITGNTKGGIIQFLETIETKLNDLGYEVIVVAPVEVESKLQNKKNYIYYQSVQSGNRIKSFFLLQKVLKDISDKIAELKADLIWLVDNPMITVKIGLKLIRTRIPMMLTLHDAGGSHPTNEAFYHKLRRKYTHFLSNKLESEVDYILLLSKISFEKYKFLKPQNKSKLVYFCLGAHVPNAEEIRPAEVTEKQFHLFFGRIDKYKGIDILLGAFSQVQNHKYKLIIAGNGELTSKEKELYDQVKNDVILINRYILDEEMLWLFHHARSVVLPYIEATQSGVIPIAYKFGVPVIVSNVDGLTQFVDNEKTGFICLREEDYVDALQKLEIDATRSVMSENAVQYHLQHMNWGKNIAAVLDEILT</sequence>